<proteinExistence type="inferred from homology"/>
<organism evidence="10 11">
    <name type="scientific">Streptomyces thermolineatus</name>
    <dbReference type="NCBI Taxonomy" id="44033"/>
    <lineage>
        <taxon>Bacteria</taxon>
        <taxon>Bacillati</taxon>
        <taxon>Actinomycetota</taxon>
        <taxon>Actinomycetes</taxon>
        <taxon>Kitasatosporales</taxon>
        <taxon>Streptomycetaceae</taxon>
        <taxon>Streptomyces</taxon>
    </lineage>
</organism>
<keyword evidence="3" id="KW-0813">Transport</keyword>
<dbReference type="NCBIfam" id="TIGR01727">
    <property type="entry name" value="oligo_HPY"/>
    <property type="match status" value="1"/>
</dbReference>
<dbReference type="InterPro" id="IPR013563">
    <property type="entry name" value="Oligopep_ABC_C"/>
</dbReference>
<evidence type="ECO:0000256" key="1">
    <source>
        <dbReference type="ARBA" id="ARBA00004202"/>
    </source>
</evidence>
<evidence type="ECO:0000256" key="4">
    <source>
        <dbReference type="ARBA" id="ARBA00022475"/>
    </source>
</evidence>
<gene>
    <name evidence="10" type="ORF">GCM10010406_03300</name>
</gene>
<evidence type="ECO:0000259" key="9">
    <source>
        <dbReference type="PROSITE" id="PS50893"/>
    </source>
</evidence>
<comment type="similarity">
    <text evidence="2">Belongs to the ABC transporter superfamily.</text>
</comment>
<dbReference type="PANTHER" id="PTHR43297:SF2">
    <property type="entry name" value="DIPEPTIDE TRANSPORT ATP-BINDING PROTEIN DPPD"/>
    <property type="match status" value="1"/>
</dbReference>
<evidence type="ECO:0000256" key="3">
    <source>
        <dbReference type="ARBA" id="ARBA00022448"/>
    </source>
</evidence>
<sequence>MNAPAGAAGTPDPAPPGPAVPGAPPPEPFLSVRDLRVRFSVEDGTVHAVDGLSFDLERGRTLGVVGESGSGKSVTALALMGLHDRRTTSVTGEVLLDGHELTGAPEKRLERLRGNRVAMVFQDPLTALSPYHTVGRQIAEPFVRHTGASRRQGRLRAVEMLGRVGIPQPARRVDDYPHQFSGGMRQRVVIAMALVCNPSLLIADEPTTALDVTVQAQILDLLGDLRQEFGSAVVLITHDLGVVAGTADDVLVMYAGRAVERGPVREVLRDPQHPYTRGLLDSVPRLSSDPEEPLVPIPGSPPSLLVPHPPDGSRAPNGGGPLRGCPFLPRCAFAGRVGGGDRCRTERPVLPAGRGAACHLTERQRRTAFAEEARPRPGRP</sequence>
<dbReference type="Gene3D" id="3.40.50.300">
    <property type="entry name" value="P-loop containing nucleotide triphosphate hydrolases"/>
    <property type="match status" value="1"/>
</dbReference>
<accession>A0ABN3KSS2</accession>
<feature type="compositionally biased region" description="Low complexity" evidence="8">
    <location>
        <begin position="1"/>
        <end position="11"/>
    </location>
</feature>
<feature type="region of interest" description="Disordered" evidence="8">
    <location>
        <begin position="1"/>
        <end position="27"/>
    </location>
</feature>
<keyword evidence="11" id="KW-1185">Reference proteome</keyword>
<dbReference type="InterPro" id="IPR003439">
    <property type="entry name" value="ABC_transporter-like_ATP-bd"/>
</dbReference>
<dbReference type="InterPro" id="IPR003593">
    <property type="entry name" value="AAA+_ATPase"/>
</dbReference>
<evidence type="ECO:0000256" key="5">
    <source>
        <dbReference type="ARBA" id="ARBA00022741"/>
    </source>
</evidence>
<comment type="subcellular location">
    <subcellularLocation>
        <location evidence="1">Cell membrane</location>
        <topology evidence="1">Peripheral membrane protein</topology>
    </subcellularLocation>
</comment>
<evidence type="ECO:0000256" key="8">
    <source>
        <dbReference type="SAM" id="MobiDB-lite"/>
    </source>
</evidence>
<dbReference type="InterPro" id="IPR017871">
    <property type="entry name" value="ABC_transporter-like_CS"/>
</dbReference>
<keyword evidence="6 10" id="KW-0067">ATP-binding</keyword>
<dbReference type="PROSITE" id="PS50893">
    <property type="entry name" value="ABC_TRANSPORTER_2"/>
    <property type="match status" value="1"/>
</dbReference>
<keyword evidence="7" id="KW-0472">Membrane</keyword>
<reference evidence="10 11" key="1">
    <citation type="journal article" date="2019" name="Int. J. Syst. Evol. Microbiol.">
        <title>The Global Catalogue of Microorganisms (GCM) 10K type strain sequencing project: providing services to taxonomists for standard genome sequencing and annotation.</title>
        <authorList>
            <consortium name="The Broad Institute Genomics Platform"/>
            <consortium name="The Broad Institute Genome Sequencing Center for Infectious Disease"/>
            <person name="Wu L."/>
            <person name="Ma J."/>
        </authorList>
    </citation>
    <scope>NUCLEOTIDE SEQUENCE [LARGE SCALE GENOMIC DNA]</scope>
    <source>
        <strain evidence="10 11">JCM 6307</strain>
    </source>
</reference>
<dbReference type="Pfam" id="PF08352">
    <property type="entry name" value="oligo_HPY"/>
    <property type="match status" value="1"/>
</dbReference>
<dbReference type="PROSITE" id="PS00211">
    <property type="entry name" value="ABC_TRANSPORTER_1"/>
    <property type="match status" value="1"/>
</dbReference>
<keyword evidence="4" id="KW-1003">Cell membrane</keyword>
<evidence type="ECO:0000256" key="2">
    <source>
        <dbReference type="ARBA" id="ARBA00005417"/>
    </source>
</evidence>
<dbReference type="Pfam" id="PF00005">
    <property type="entry name" value="ABC_tran"/>
    <property type="match status" value="1"/>
</dbReference>
<evidence type="ECO:0000256" key="7">
    <source>
        <dbReference type="ARBA" id="ARBA00023136"/>
    </source>
</evidence>
<dbReference type="Proteomes" id="UP001501358">
    <property type="component" value="Unassembled WGS sequence"/>
</dbReference>
<protein>
    <submittedName>
        <fullName evidence="10">ABC transporter ATP-binding protein</fullName>
    </submittedName>
</protein>
<evidence type="ECO:0000313" key="10">
    <source>
        <dbReference type="EMBL" id="GAA2471090.1"/>
    </source>
</evidence>
<feature type="domain" description="ABC transporter" evidence="9">
    <location>
        <begin position="32"/>
        <end position="280"/>
    </location>
</feature>
<dbReference type="InterPro" id="IPR050388">
    <property type="entry name" value="ABC_Ni/Peptide_Import"/>
</dbReference>
<feature type="region of interest" description="Disordered" evidence="8">
    <location>
        <begin position="270"/>
        <end position="321"/>
    </location>
</feature>
<keyword evidence="5" id="KW-0547">Nucleotide-binding</keyword>
<evidence type="ECO:0000256" key="6">
    <source>
        <dbReference type="ARBA" id="ARBA00022840"/>
    </source>
</evidence>
<name>A0ABN3KSS2_9ACTN</name>
<dbReference type="PANTHER" id="PTHR43297">
    <property type="entry name" value="OLIGOPEPTIDE TRANSPORT ATP-BINDING PROTEIN APPD"/>
    <property type="match status" value="1"/>
</dbReference>
<dbReference type="GO" id="GO:0005524">
    <property type="term" value="F:ATP binding"/>
    <property type="evidence" value="ECO:0007669"/>
    <property type="project" value="UniProtKB-KW"/>
</dbReference>
<dbReference type="SUPFAM" id="SSF52540">
    <property type="entry name" value="P-loop containing nucleoside triphosphate hydrolases"/>
    <property type="match status" value="1"/>
</dbReference>
<dbReference type="InterPro" id="IPR027417">
    <property type="entry name" value="P-loop_NTPase"/>
</dbReference>
<feature type="compositionally biased region" description="Pro residues" evidence="8">
    <location>
        <begin position="12"/>
        <end position="27"/>
    </location>
</feature>
<dbReference type="SMART" id="SM00382">
    <property type="entry name" value="AAA"/>
    <property type="match status" value="1"/>
</dbReference>
<dbReference type="EMBL" id="BAAATA010000002">
    <property type="protein sequence ID" value="GAA2471090.1"/>
    <property type="molecule type" value="Genomic_DNA"/>
</dbReference>
<evidence type="ECO:0000313" key="11">
    <source>
        <dbReference type="Proteomes" id="UP001501358"/>
    </source>
</evidence>
<comment type="caution">
    <text evidence="10">The sequence shown here is derived from an EMBL/GenBank/DDBJ whole genome shotgun (WGS) entry which is preliminary data.</text>
</comment>
<dbReference type="CDD" id="cd03257">
    <property type="entry name" value="ABC_NikE_OppD_transporters"/>
    <property type="match status" value="1"/>
</dbReference>